<name>A0ABX2C6I1_9BRAD</name>
<keyword evidence="2" id="KW-1185">Reference proteome</keyword>
<protein>
    <submittedName>
        <fullName evidence="1">Uncharacterized protein</fullName>
    </submittedName>
</protein>
<reference evidence="1" key="1">
    <citation type="submission" date="2020-05" db="EMBL/GenBank/DDBJ databases">
        <title>Nod-independent and nitrogen-fixing Bradyrhizobium aeschynomene sp. nov. isolated from nodules of Aeschynomene indica.</title>
        <authorList>
            <person name="Zhang Z."/>
        </authorList>
    </citation>
    <scope>NUCLEOTIDE SEQUENCE</scope>
    <source>
        <strain evidence="1">83012</strain>
    </source>
</reference>
<comment type="caution">
    <text evidence="1">The sequence shown here is derived from an EMBL/GenBank/DDBJ whole genome shotgun (WGS) entry which is preliminary data.</text>
</comment>
<evidence type="ECO:0000313" key="2">
    <source>
        <dbReference type="Proteomes" id="UP000886476"/>
    </source>
</evidence>
<sequence>MVADSDSKVAWHRAQLKKNRAALKQIETARFTIGESADARAIERSKRQVAELLLKIRESEQVVGQHDKQTRRPLATDLRSLSNVAWRNWTGNGPR</sequence>
<dbReference type="Proteomes" id="UP000886476">
    <property type="component" value="Unassembled WGS sequence"/>
</dbReference>
<proteinExistence type="predicted"/>
<evidence type="ECO:0000313" key="1">
    <source>
        <dbReference type="EMBL" id="NPU63887.1"/>
    </source>
</evidence>
<dbReference type="EMBL" id="JABFDN010000001">
    <property type="protein sequence ID" value="NPU63887.1"/>
    <property type="molecule type" value="Genomic_DNA"/>
</dbReference>
<dbReference type="RefSeq" id="WP_172108721.1">
    <property type="nucleotide sequence ID" value="NZ_JABFDM010000006.1"/>
</dbReference>
<gene>
    <name evidence="1" type="ORF">HL667_02630</name>
</gene>
<accession>A0ABX2C6I1</accession>
<organism evidence="1 2">
    <name type="scientific">Bradyrhizobium aeschynomenes</name>
    <dbReference type="NCBI Taxonomy" id="2734909"/>
    <lineage>
        <taxon>Bacteria</taxon>
        <taxon>Pseudomonadati</taxon>
        <taxon>Pseudomonadota</taxon>
        <taxon>Alphaproteobacteria</taxon>
        <taxon>Hyphomicrobiales</taxon>
        <taxon>Nitrobacteraceae</taxon>
        <taxon>Bradyrhizobium</taxon>
    </lineage>
</organism>